<keyword evidence="2" id="KW-1185">Reference proteome</keyword>
<protein>
    <submittedName>
        <fullName evidence="1">Uncharacterized protein</fullName>
    </submittedName>
</protein>
<accession>A0A1B1YSI9</accession>
<evidence type="ECO:0000313" key="2">
    <source>
        <dbReference type="Proteomes" id="UP000092952"/>
    </source>
</evidence>
<proteinExistence type="predicted"/>
<organism evidence="1 2">
    <name type="scientific">Immundisolibacter cernigliae</name>
    <dbReference type="NCBI Taxonomy" id="1810504"/>
    <lineage>
        <taxon>Bacteria</taxon>
        <taxon>Pseudomonadati</taxon>
        <taxon>Pseudomonadota</taxon>
        <taxon>Gammaproteobacteria</taxon>
        <taxon>Immundisolibacterales</taxon>
        <taxon>Immundisolibacteraceae</taxon>
        <taxon>Immundisolibacter</taxon>
    </lineage>
</organism>
<dbReference type="InParanoid" id="A0A1B1YSI9"/>
<evidence type="ECO:0000313" key="1">
    <source>
        <dbReference type="EMBL" id="ANX03784.1"/>
    </source>
</evidence>
<dbReference type="EMBL" id="CP014671">
    <property type="protein sequence ID" value="ANX03784.1"/>
    <property type="molecule type" value="Genomic_DNA"/>
</dbReference>
<name>A0A1B1YSI9_9GAMM</name>
<dbReference type="AlphaFoldDB" id="A0A1B1YSI9"/>
<gene>
    <name evidence="1" type="ORF">PG2T_05970</name>
</gene>
<sequence length="91" mass="9880">MAGDDELGATAAHAARDGVDQGFDGAARYAEYVFDADLLQVVDDQVAPFEGGLGRKRVAGRRQSFAVLLTHLCLPNWQPLNDIETPYIKTC</sequence>
<dbReference type="KEGG" id="gbi:PG2T_05970"/>
<reference evidence="2" key="1">
    <citation type="submission" date="2016-03" db="EMBL/GenBank/DDBJ databases">
        <title>Complete genome sequence of Solimmundus cernigliae, representing a novel lineage of polycyclic aromatic hydrocarbon degraders within the Gammaproteobacteria.</title>
        <authorList>
            <person name="Singleton D.R."/>
            <person name="Dickey A.N."/>
            <person name="Scholl E.H."/>
            <person name="Wright F.A."/>
            <person name="Aitken M.D."/>
        </authorList>
    </citation>
    <scope>NUCLEOTIDE SEQUENCE [LARGE SCALE GENOMIC DNA]</scope>
    <source>
        <strain evidence="2">TR3.2</strain>
    </source>
</reference>
<dbReference type="Proteomes" id="UP000092952">
    <property type="component" value="Chromosome"/>
</dbReference>